<accession>A0A318NBA7</accession>
<dbReference type="SUPFAM" id="SSF53850">
    <property type="entry name" value="Periplasmic binding protein-like II"/>
    <property type="match status" value="1"/>
</dbReference>
<dbReference type="Proteomes" id="UP000247565">
    <property type="component" value="Unassembled WGS sequence"/>
</dbReference>
<evidence type="ECO:0000259" key="5">
    <source>
        <dbReference type="Pfam" id="PF09084"/>
    </source>
</evidence>
<comment type="subcellular location">
    <subcellularLocation>
        <location evidence="1">Periplasm</location>
    </subcellularLocation>
</comment>
<feature type="transmembrane region" description="Helical" evidence="4">
    <location>
        <begin position="12"/>
        <end position="29"/>
    </location>
</feature>
<proteinExistence type="inferred from homology"/>
<dbReference type="EMBL" id="QGLT01000004">
    <property type="protein sequence ID" value="PXY99806.1"/>
    <property type="molecule type" value="Genomic_DNA"/>
</dbReference>
<comment type="caution">
    <text evidence="6">The sequence shown here is derived from an EMBL/GenBank/DDBJ whole genome shotgun (WGS) entry which is preliminary data.</text>
</comment>
<evidence type="ECO:0000256" key="3">
    <source>
        <dbReference type="ARBA" id="ARBA00022729"/>
    </source>
</evidence>
<reference evidence="6 7" key="1">
    <citation type="submission" date="2018-05" db="EMBL/GenBank/DDBJ databases">
        <title>Reference genomes for bee gut microbiota database.</title>
        <authorList>
            <person name="Ellegaard K.M."/>
        </authorList>
    </citation>
    <scope>NUCLEOTIDE SEQUENCE [LARGE SCALE GENOMIC DNA]</scope>
    <source>
        <strain evidence="6 7">ESL0284</strain>
    </source>
</reference>
<evidence type="ECO:0000256" key="4">
    <source>
        <dbReference type="SAM" id="Phobius"/>
    </source>
</evidence>
<dbReference type="Gene3D" id="3.40.190.10">
    <property type="entry name" value="Periplasmic binding protein-like II"/>
    <property type="match status" value="2"/>
</dbReference>
<dbReference type="Pfam" id="PF09084">
    <property type="entry name" value="NMT1"/>
    <property type="match status" value="1"/>
</dbReference>
<keyword evidence="3" id="KW-0732">Signal</keyword>
<organism evidence="6 7">
    <name type="scientific">Commensalibacter melissae</name>
    <dbReference type="NCBI Taxonomy" id="2070537"/>
    <lineage>
        <taxon>Bacteria</taxon>
        <taxon>Pseudomonadati</taxon>
        <taxon>Pseudomonadota</taxon>
        <taxon>Alphaproteobacteria</taxon>
        <taxon>Acetobacterales</taxon>
        <taxon>Acetobacteraceae</taxon>
    </lineage>
</organism>
<dbReference type="PANTHER" id="PTHR30024:SF47">
    <property type="entry name" value="TAURINE-BINDING PERIPLASMIC PROTEIN"/>
    <property type="match status" value="1"/>
</dbReference>
<dbReference type="OrthoDB" id="286202at2"/>
<evidence type="ECO:0000313" key="7">
    <source>
        <dbReference type="Proteomes" id="UP000247565"/>
    </source>
</evidence>
<dbReference type="PANTHER" id="PTHR30024">
    <property type="entry name" value="ALIPHATIC SULFONATES-BINDING PROTEIN-RELATED"/>
    <property type="match status" value="1"/>
</dbReference>
<comment type="similarity">
    <text evidence="2">Belongs to the bacterial solute-binding protein SsuA/TauA family.</text>
</comment>
<keyword evidence="4" id="KW-0812">Transmembrane</keyword>
<keyword evidence="7" id="KW-1185">Reference proteome</keyword>
<dbReference type="RefSeq" id="WP_110439426.1">
    <property type="nucleotide sequence ID" value="NZ_CP046393.1"/>
</dbReference>
<keyword evidence="4" id="KW-1133">Transmembrane helix</keyword>
<feature type="domain" description="SsuA/THI5-like" evidence="5">
    <location>
        <begin position="117"/>
        <end position="244"/>
    </location>
</feature>
<dbReference type="AlphaFoldDB" id="A0A318NBA7"/>
<dbReference type="GO" id="GO:0042597">
    <property type="term" value="C:periplasmic space"/>
    <property type="evidence" value="ECO:0007669"/>
    <property type="project" value="UniProtKB-SubCell"/>
</dbReference>
<keyword evidence="4" id="KW-0472">Membrane</keyword>
<dbReference type="GO" id="GO:0042918">
    <property type="term" value="P:alkanesulfonate transmembrane transport"/>
    <property type="evidence" value="ECO:0007669"/>
    <property type="project" value="TreeGrafter"/>
</dbReference>
<evidence type="ECO:0000256" key="1">
    <source>
        <dbReference type="ARBA" id="ARBA00004418"/>
    </source>
</evidence>
<dbReference type="InterPro" id="IPR015168">
    <property type="entry name" value="SsuA/THI5"/>
</dbReference>
<protein>
    <recommendedName>
        <fullName evidence="5">SsuA/THI5-like domain-containing protein</fullName>
    </recommendedName>
</protein>
<name>A0A318NBA7_9PROT</name>
<evidence type="ECO:0000256" key="2">
    <source>
        <dbReference type="ARBA" id="ARBA00010742"/>
    </source>
</evidence>
<sequence length="338" mass="39078">MHCFYVGSKRFSFIVWLIAIFALICFFNLRSANAEFRIGWKNQADIANFIQLDEKHQKVARETIAWKKYDDDFKALHNLSISQVDAVPVDMVTFLSVITVGLQGRVIAIDRQYGKESALIVKSQKHIDTPQDLVGKNIAVPFMTSSYYSLLRYLQHNDIPVEKIHLVNMNYNEITQAWQKNEIDGAYADGTTVLPFVKDGHVLVDSSQLAKWGYPTYQVWVVMDEIISDQPFWMESFVKKILKNIDDNRRNIAYFTPQSSKVGQLAQLLNKSPEVVCSLLKQQTYLDKTQQSLILSRYLSKEFDEIGLFMKAQKIMPDILPDYLIYVYDSFIKNNKNN</sequence>
<evidence type="ECO:0000313" key="6">
    <source>
        <dbReference type="EMBL" id="PXY99806.1"/>
    </source>
</evidence>
<gene>
    <name evidence="6" type="ORF">DK869_07650</name>
</gene>